<dbReference type="Proteomes" id="UP000632766">
    <property type="component" value="Unassembled WGS sequence"/>
</dbReference>
<name>A0A8J7HPH2_9NOST</name>
<dbReference type="GO" id="GO:0006355">
    <property type="term" value="P:regulation of DNA-templated transcription"/>
    <property type="evidence" value="ECO:0007669"/>
    <property type="project" value="InterPro"/>
</dbReference>
<organism evidence="1 2">
    <name type="scientific">Amazonocrinis nigriterrae CENA67</name>
    <dbReference type="NCBI Taxonomy" id="2794033"/>
    <lineage>
        <taxon>Bacteria</taxon>
        <taxon>Bacillati</taxon>
        <taxon>Cyanobacteriota</taxon>
        <taxon>Cyanophyceae</taxon>
        <taxon>Nostocales</taxon>
        <taxon>Nostocaceae</taxon>
        <taxon>Amazonocrinis</taxon>
        <taxon>Amazonocrinis nigriterrae</taxon>
    </lineage>
</organism>
<protein>
    <submittedName>
        <fullName evidence="1">Ribbon-helix-helix protein, CopG family</fullName>
    </submittedName>
</protein>
<dbReference type="EMBL" id="JAECZC010000003">
    <property type="protein sequence ID" value="MBH8561273.1"/>
    <property type="molecule type" value="Genomic_DNA"/>
</dbReference>
<comment type="caution">
    <text evidence="1">The sequence shown here is derived from an EMBL/GenBank/DDBJ whole genome shotgun (WGS) entry which is preliminary data.</text>
</comment>
<dbReference type="InterPro" id="IPR052991">
    <property type="entry name" value="Non-func_TypeII_TA_Antitoxin"/>
</dbReference>
<dbReference type="InterPro" id="IPR010985">
    <property type="entry name" value="Ribbon_hlx_hlx"/>
</dbReference>
<dbReference type="SUPFAM" id="SSF47598">
    <property type="entry name" value="Ribbon-helix-helix"/>
    <property type="match status" value="1"/>
</dbReference>
<dbReference type="PANTHER" id="PTHR40688">
    <property type="match status" value="1"/>
</dbReference>
<reference evidence="1 2" key="1">
    <citation type="journal article" date="2021" name="Int. J. Syst. Evol. Microbiol.">
        <title>Amazonocrinis nigriterrae gen. nov., sp. nov., Atlanticothrix silvestris gen. nov., sp. nov. and Dendronalium phyllosphericum gen. nov., sp. nov., nostocacean cyanobacteria from Brazilian environments.</title>
        <authorList>
            <person name="Alvarenga D.O."/>
            <person name="Andreote A.P.D."/>
            <person name="Branco L.H.Z."/>
            <person name="Delbaje E."/>
            <person name="Cruz R.B."/>
            <person name="Varani A.M."/>
            <person name="Fiore M.F."/>
        </authorList>
    </citation>
    <scope>NUCLEOTIDE SEQUENCE [LARGE SCALE GENOMIC DNA]</scope>
    <source>
        <strain evidence="1 2">CENA67</strain>
    </source>
</reference>
<dbReference type="CDD" id="cd22233">
    <property type="entry name" value="RHH_CopAso-like"/>
    <property type="match status" value="1"/>
</dbReference>
<dbReference type="PANTHER" id="PTHR40688:SF2">
    <property type="entry name" value="RIBBON-HELIX-HELIX PROTEIN COPG DOMAIN-CONTAINING PROTEIN"/>
    <property type="match status" value="1"/>
</dbReference>
<gene>
    <name evidence="1" type="ORF">I8748_03620</name>
</gene>
<dbReference type="AlphaFoldDB" id="A0A8J7HPH2"/>
<sequence length="80" mass="8950">MSKENITFRIDSDKKAALEAIAAGINRDRSYVLNEAIDAYLEMHQWQIEEIQKGIAEANAFDFASDAEVKSTFVKLINAA</sequence>
<dbReference type="RefSeq" id="WP_198123300.1">
    <property type="nucleotide sequence ID" value="NZ_JAECZC010000003.1"/>
</dbReference>
<proteinExistence type="predicted"/>
<evidence type="ECO:0000313" key="1">
    <source>
        <dbReference type="EMBL" id="MBH8561273.1"/>
    </source>
</evidence>
<keyword evidence="2" id="KW-1185">Reference proteome</keyword>
<evidence type="ECO:0000313" key="2">
    <source>
        <dbReference type="Proteomes" id="UP000632766"/>
    </source>
</evidence>
<accession>A0A8J7HPH2</accession>